<dbReference type="GeneID" id="103699512"/>
<dbReference type="RefSeq" id="XP_008779753.3">
    <property type="nucleotide sequence ID" value="XM_008781531.3"/>
</dbReference>
<dbReference type="InterPro" id="IPR007541">
    <property type="entry name" value="Uncharacterised_BSP"/>
</dbReference>
<organism evidence="2 3">
    <name type="scientific">Phoenix dactylifera</name>
    <name type="common">Date palm</name>
    <dbReference type="NCBI Taxonomy" id="42345"/>
    <lineage>
        <taxon>Eukaryota</taxon>
        <taxon>Viridiplantae</taxon>
        <taxon>Streptophyta</taxon>
        <taxon>Embryophyta</taxon>
        <taxon>Tracheophyta</taxon>
        <taxon>Spermatophyta</taxon>
        <taxon>Magnoliopsida</taxon>
        <taxon>Liliopsida</taxon>
        <taxon>Arecaceae</taxon>
        <taxon>Coryphoideae</taxon>
        <taxon>Phoeniceae</taxon>
        <taxon>Phoenix</taxon>
    </lineage>
</organism>
<name>A0A8B7BKQ6_PHODC</name>
<dbReference type="AlphaFoldDB" id="A0A8B7BKQ6"/>
<reference evidence="3" key="2">
    <citation type="submission" date="2025-08" db="UniProtKB">
        <authorList>
            <consortium name="RefSeq"/>
        </authorList>
    </citation>
    <scope>IDENTIFICATION</scope>
    <source>
        <tissue evidence="3">Young leaves</tissue>
    </source>
</reference>
<dbReference type="Pfam" id="PF04450">
    <property type="entry name" value="BSP"/>
    <property type="match status" value="1"/>
</dbReference>
<proteinExistence type="predicted"/>
<reference evidence="2" key="1">
    <citation type="journal article" date="2019" name="Nat. Commun.">
        <title>Genome-wide association mapping of date palm fruit traits.</title>
        <authorList>
            <person name="Hazzouri K.M."/>
            <person name="Gros-Balthazard M."/>
            <person name="Flowers J.M."/>
            <person name="Copetti D."/>
            <person name="Lemansour A."/>
            <person name="Lebrun M."/>
            <person name="Masmoudi K."/>
            <person name="Ferrand S."/>
            <person name="Dhar M.I."/>
            <person name="Fresquez Z.A."/>
            <person name="Rosas U."/>
            <person name="Zhang J."/>
            <person name="Talag J."/>
            <person name="Lee S."/>
            <person name="Kudrna D."/>
            <person name="Powell R.F."/>
            <person name="Leitch I.J."/>
            <person name="Krueger R.R."/>
            <person name="Wing R.A."/>
            <person name="Amiri K.M.A."/>
            <person name="Purugganan M.D."/>
        </authorList>
    </citation>
    <scope>NUCLEOTIDE SEQUENCE [LARGE SCALE GENOMIC DNA]</scope>
    <source>
        <strain evidence="2">cv. Khalas</strain>
    </source>
</reference>
<evidence type="ECO:0000313" key="3">
    <source>
        <dbReference type="RefSeq" id="XP_008779753.3"/>
    </source>
</evidence>
<dbReference type="PANTHER" id="PTHR33321">
    <property type="match status" value="1"/>
</dbReference>
<dbReference type="PANTHER" id="PTHR33321:SF3">
    <property type="entry name" value="OS05G0582000 PROTEIN"/>
    <property type="match status" value="1"/>
</dbReference>
<accession>A0A8B7BKQ6</accession>
<dbReference type="KEGG" id="pda:103699512"/>
<sequence length="281" mass="30406">MEEPLLHDPSSSSSSSSSSSVSSPSSTTIIIRLSTIIAVAAISLWANYEASKGFEISIVNAAAGSLAGRRFNLMFVSNGRAARMVHHASQFVEHELYPSNLYPRKPVNRVTLRMASHNLTTTVSLTSGRGPADFVINLSPSLMSPSDTYAALASAVQRGIARVWLWDGGGTAPEPLLDAMVDYLAMIAGFASPTHVITDAVSQEPNGTCWSGEFLRHCDGRRQEFIARLNGAMRGRSWELMVDEALGSSVRRMCEGYRSSIGQLRESSDATPELVELRQVI</sequence>
<evidence type="ECO:0000313" key="2">
    <source>
        <dbReference type="Proteomes" id="UP000228380"/>
    </source>
</evidence>
<feature type="compositionally biased region" description="Low complexity" evidence="1">
    <location>
        <begin position="9"/>
        <end position="24"/>
    </location>
</feature>
<dbReference type="OrthoDB" id="1924946at2759"/>
<evidence type="ECO:0000256" key="1">
    <source>
        <dbReference type="SAM" id="MobiDB-lite"/>
    </source>
</evidence>
<gene>
    <name evidence="3" type="primary">LOC103699512</name>
</gene>
<feature type="region of interest" description="Disordered" evidence="1">
    <location>
        <begin position="1"/>
        <end position="24"/>
    </location>
</feature>
<protein>
    <submittedName>
        <fullName evidence="3">Uncharacterized protein LOC103699512</fullName>
    </submittedName>
</protein>
<keyword evidence="2" id="KW-1185">Reference proteome</keyword>
<dbReference type="Proteomes" id="UP000228380">
    <property type="component" value="Chromosome 4"/>
</dbReference>